<organism evidence="3">
    <name type="scientific">Guillardia theta (strain CCMP2712)</name>
    <name type="common">Cryptophyte</name>
    <dbReference type="NCBI Taxonomy" id="905079"/>
    <lineage>
        <taxon>Eukaryota</taxon>
        <taxon>Cryptophyceae</taxon>
        <taxon>Pyrenomonadales</taxon>
        <taxon>Geminigeraceae</taxon>
        <taxon>Guillardia</taxon>
    </lineage>
</organism>
<dbReference type="EnsemblProtists" id="EKX40537">
    <property type="protein sequence ID" value="EKX40537"/>
    <property type="gene ID" value="GUITHDRAFT_142646"/>
</dbReference>
<protein>
    <submittedName>
        <fullName evidence="3 4">Uncharacterized protein</fullName>
    </submittedName>
</protein>
<accession>L1IWP7</accession>
<name>L1IWP7_GUITC</name>
<reference evidence="4" key="3">
    <citation type="submission" date="2016-03" db="UniProtKB">
        <authorList>
            <consortium name="EnsemblProtists"/>
        </authorList>
    </citation>
    <scope>IDENTIFICATION</scope>
</reference>
<proteinExistence type="predicted"/>
<reference evidence="3 5" key="1">
    <citation type="journal article" date="2012" name="Nature">
        <title>Algal genomes reveal evolutionary mosaicism and the fate of nucleomorphs.</title>
        <authorList>
            <consortium name="DOE Joint Genome Institute"/>
            <person name="Curtis B.A."/>
            <person name="Tanifuji G."/>
            <person name="Burki F."/>
            <person name="Gruber A."/>
            <person name="Irimia M."/>
            <person name="Maruyama S."/>
            <person name="Arias M.C."/>
            <person name="Ball S.G."/>
            <person name="Gile G.H."/>
            <person name="Hirakawa Y."/>
            <person name="Hopkins J.F."/>
            <person name="Kuo A."/>
            <person name="Rensing S.A."/>
            <person name="Schmutz J."/>
            <person name="Symeonidi A."/>
            <person name="Elias M."/>
            <person name="Eveleigh R.J."/>
            <person name="Herman E.K."/>
            <person name="Klute M.J."/>
            <person name="Nakayama T."/>
            <person name="Obornik M."/>
            <person name="Reyes-Prieto A."/>
            <person name="Armbrust E.V."/>
            <person name="Aves S.J."/>
            <person name="Beiko R.G."/>
            <person name="Coutinho P."/>
            <person name="Dacks J.B."/>
            <person name="Durnford D.G."/>
            <person name="Fast N.M."/>
            <person name="Green B.R."/>
            <person name="Grisdale C.J."/>
            <person name="Hempel F."/>
            <person name="Henrissat B."/>
            <person name="Hoppner M.P."/>
            <person name="Ishida K."/>
            <person name="Kim E."/>
            <person name="Koreny L."/>
            <person name="Kroth P.G."/>
            <person name="Liu Y."/>
            <person name="Malik S.B."/>
            <person name="Maier U.G."/>
            <person name="McRose D."/>
            <person name="Mock T."/>
            <person name="Neilson J.A."/>
            <person name="Onodera N.T."/>
            <person name="Poole A.M."/>
            <person name="Pritham E.J."/>
            <person name="Richards T.A."/>
            <person name="Rocap G."/>
            <person name="Roy S.W."/>
            <person name="Sarai C."/>
            <person name="Schaack S."/>
            <person name="Shirato S."/>
            <person name="Slamovits C.H."/>
            <person name="Spencer D.F."/>
            <person name="Suzuki S."/>
            <person name="Worden A.Z."/>
            <person name="Zauner S."/>
            <person name="Barry K."/>
            <person name="Bell C."/>
            <person name="Bharti A.K."/>
            <person name="Crow J.A."/>
            <person name="Grimwood J."/>
            <person name="Kramer R."/>
            <person name="Lindquist E."/>
            <person name="Lucas S."/>
            <person name="Salamov A."/>
            <person name="McFadden G.I."/>
            <person name="Lane C.E."/>
            <person name="Keeling P.J."/>
            <person name="Gray M.W."/>
            <person name="Grigoriev I.V."/>
            <person name="Archibald J.M."/>
        </authorList>
    </citation>
    <scope>NUCLEOTIDE SEQUENCE</scope>
    <source>
        <strain evidence="3 5">CCMP2712</strain>
    </source>
</reference>
<dbReference type="KEGG" id="gtt:GUITHDRAFT_142646"/>
<dbReference type="EMBL" id="JH993030">
    <property type="protein sequence ID" value="EKX40537.1"/>
    <property type="molecule type" value="Genomic_DNA"/>
</dbReference>
<dbReference type="HOGENOM" id="CLU_482734_0_0_1"/>
<feature type="coiled-coil region" evidence="1">
    <location>
        <begin position="204"/>
        <end position="305"/>
    </location>
</feature>
<feature type="chain" id="PRO_5008770626" evidence="2">
    <location>
        <begin position="29"/>
        <end position="565"/>
    </location>
</feature>
<keyword evidence="2" id="KW-0732">Signal</keyword>
<feature type="signal peptide" evidence="2">
    <location>
        <begin position="1"/>
        <end position="28"/>
    </location>
</feature>
<gene>
    <name evidence="3" type="ORF">GUITHDRAFT_142646</name>
</gene>
<dbReference type="RefSeq" id="XP_005827517.1">
    <property type="nucleotide sequence ID" value="XM_005827460.1"/>
</dbReference>
<evidence type="ECO:0000256" key="2">
    <source>
        <dbReference type="SAM" id="SignalP"/>
    </source>
</evidence>
<evidence type="ECO:0000313" key="5">
    <source>
        <dbReference type="Proteomes" id="UP000011087"/>
    </source>
</evidence>
<sequence>MSSRRLMAAASMAVVACALVALKLQSQAAGHSEASSLASKGAVKVDMEAVHALHSRDPNFPVVSPSEADGNAEALSVEHAKWKSVYPMKFSAKTSHSVPENSHAEWSMKEKQMQRAIHVFHKYGDMALEKLLPPKHKPALRHFEPLRVESSRSSPRSFTTKNAQEAIDAVEKNLEKSQESKIEQMNAREAGLLYAAKTKQEDLTRKFQRQLAREKRRESNLKKELSVVSSENNKLQARNSHLSSLIEKSLRARDKSQTRIDKLDDEISSMKKTEEMNIADLKSKLRHVEDDNKSLRNQIRHTDAKENSITNVAAAHKDVKEQLRTLPNDSESRAVNLATTYLSPEYEKDDRTRSFLLRKQQQEEQEESAAVTPHPVKQNKHENKAIDLASTYLSPEYEKNDRTRSFLLRKQQQEEQEERAAVTPHPVKQNKHENKAIDLASTYLSPEYEKLRRQKSLEESYCEACVTGPDCLSGCRIMSSAPHPAATHKVKAVEAKPAEPKVSRPQQVLPQVGVTTRGVWFFNPSLFGFQVATRSVSPVKPVTQASVWGLGWSAITNTFANLFHL</sequence>
<evidence type="ECO:0000256" key="1">
    <source>
        <dbReference type="SAM" id="Coils"/>
    </source>
</evidence>
<dbReference type="Proteomes" id="UP000011087">
    <property type="component" value="Unassembled WGS sequence"/>
</dbReference>
<dbReference type="GeneID" id="17297225"/>
<evidence type="ECO:0000313" key="4">
    <source>
        <dbReference type="EnsemblProtists" id="EKX40537"/>
    </source>
</evidence>
<evidence type="ECO:0000313" key="3">
    <source>
        <dbReference type="EMBL" id="EKX40537.1"/>
    </source>
</evidence>
<keyword evidence="5" id="KW-1185">Reference proteome</keyword>
<dbReference type="PROSITE" id="PS51257">
    <property type="entry name" value="PROKAR_LIPOPROTEIN"/>
    <property type="match status" value="1"/>
</dbReference>
<dbReference type="PaxDb" id="55529-EKX40537"/>
<reference evidence="5" key="2">
    <citation type="submission" date="2012-11" db="EMBL/GenBank/DDBJ databases">
        <authorList>
            <person name="Kuo A."/>
            <person name="Curtis B.A."/>
            <person name="Tanifuji G."/>
            <person name="Burki F."/>
            <person name="Gruber A."/>
            <person name="Irimia M."/>
            <person name="Maruyama S."/>
            <person name="Arias M.C."/>
            <person name="Ball S.G."/>
            <person name="Gile G.H."/>
            <person name="Hirakawa Y."/>
            <person name="Hopkins J.F."/>
            <person name="Rensing S.A."/>
            <person name="Schmutz J."/>
            <person name="Symeonidi A."/>
            <person name="Elias M."/>
            <person name="Eveleigh R.J."/>
            <person name="Herman E.K."/>
            <person name="Klute M.J."/>
            <person name="Nakayama T."/>
            <person name="Obornik M."/>
            <person name="Reyes-Prieto A."/>
            <person name="Armbrust E.V."/>
            <person name="Aves S.J."/>
            <person name="Beiko R.G."/>
            <person name="Coutinho P."/>
            <person name="Dacks J.B."/>
            <person name="Durnford D.G."/>
            <person name="Fast N.M."/>
            <person name="Green B.R."/>
            <person name="Grisdale C."/>
            <person name="Hempe F."/>
            <person name="Henrissat B."/>
            <person name="Hoppner M.P."/>
            <person name="Ishida K.-I."/>
            <person name="Kim E."/>
            <person name="Koreny L."/>
            <person name="Kroth P.G."/>
            <person name="Liu Y."/>
            <person name="Malik S.-B."/>
            <person name="Maier U.G."/>
            <person name="McRose D."/>
            <person name="Mock T."/>
            <person name="Neilson J.A."/>
            <person name="Onodera N.T."/>
            <person name="Poole A.M."/>
            <person name="Pritham E.J."/>
            <person name="Richards T.A."/>
            <person name="Rocap G."/>
            <person name="Roy S.W."/>
            <person name="Sarai C."/>
            <person name="Schaack S."/>
            <person name="Shirato S."/>
            <person name="Slamovits C.H."/>
            <person name="Spencer D.F."/>
            <person name="Suzuki S."/>
            <person name="Worden A.Z."/>
            <person name="Zauner S."/>
            <person name="Barry K."/>
            <person name="Bell C."/>
            <person name="Bharti A.K."/>
            <person name="Crow J.A."/>
            <person name="Grimwood J."/>
            <person name="Kramer R."/>
            <person name="Lindquist E."/>
            <person name="Lucas S."/>
            <person name="Salamov A."/>
            <person name="McFadden G.I."/>
            <person name="Lane C.E."/>
            <person name="Keeling P.J."/>
            <person name="Gray M.W."/>
            <person name="Grigoriev I.V."/>
            <person name="Archibald J.M."/>
        </authorList>
    </citation>
    <scope>NUCLEOTIDE SEQUENCE</scope>
    <source>
        <strain evidence="5">CCMP2712</strain>
    </source>
</reference>
<dbReference type="AlphaFoldDB" id="L1IWP7"/>
<keyword evidence="1" id="KW-0175">Coiled coil</keyword>